<keyword evidence="8" id="KW-1185">Reference proteome</keyword>
<dbReference type="InterPro" id="IPR023796">
    <property type="entry name" value="Serpin_dom"/>
</dbReference>
<proteinExistence type="inferred from homology"/>
<dbReference type="HOGENOM" id="CLU_023330_4_2_1"/>
<feature type="domain" description="Serpin" evidence="6">
    <location>
        <begin position="139"/>
        <end position="539"/>
    </location>
</feature>
<dbReference type="InterPro" id="IPR000215">
    <property type="entry name" value="Serpin_fam"/>
</dbReference>
<dbReference type="InterPro" id="IPR042178">
    <property type="entry name" value="Serpin_sf_1"/>
</dbReference>
<evidence type="ECO:0000256" key="4">
    <source>
        <dbReference type="ARBA" id="ARBA00049586"/>
    </source>
</evidence>
<dbReference type="STRING" id="4537.A0A0E0ME61"/>
<dbReference type="SUPFAM" id="SSF56574">
    <property type="entry name" value="Serpins"/>
    <property type="match status" value="3"/>
</dbReference>
<dbReference type="Proteomes" id="UP000026962">
    <property type="component" value="Chromosome 11"/>
</dbReference>
<keyword evidence="3" id="KW-0722">Serine protease inhibitor</keyword>
<dbReference type="SMART" id="SM00093">
    <property type="entry name" value="SERPIN"/>
    <property type="match status" value="1"/>
</dbReference>
<evidence type="ECO:0000313" key="7">
    <source>
        <dbReference type="EnsemblPlants" id="OPUNC11G07620.1"/>
    </source>
</evidence>
<dbReference type="PANTHER" id="PTHR11461:SF209">
    <property type="entry name" value="SERPIN-Z8-RELATED"/>
    <property type="match status" value="1"/>
</dbReference>
<dbReference type="GO" id="GO:0004867">
    <property type="term" value="F:serine-type endopeptidase inhibitor activity"/>
    <property type="evidence" value="ECO:0007669"/>
    <property type="project" value="UniProtKB-KW"/>
</dbReference>
<reference evidence="7" key="1">
    <citation type="submission" date="2015-04" db="UniProtKB">
        <authorList>
            <consortium name="EnsemblPlants"/>
        </authorList>
    </citation>
    <scope>IDENTIFICATION</scope>
</reference>
<dbReference type="Pfam" id="PF00079">
    <property type="entry name" value="Serpin"/>
    <property type="match status" value="2"/>
</dbReference>
<comment type="function">
    <text evidence="4">Probable serine protease inhibitor.</text>
</comment>
<dbReference type="Gene3D" id="2.30.39.10">
    <property type="entry name" value="Alpha-1-antitrypsin, domain 1"/>
    <property type="match status" value="1"/>
</dbReference>
<evidence type="ECO:0000259" key="6">
    <source>
        <dbReference type="SMART" id="SM00093"/>
    </source>
</evidence>
<dbReference type="GO" id="GO:0005615">
    <property type="term" value="C:extracellular space"/>
    <property type="evidence" value="ECO:0007669"/>
    <property type="project" value="InterPro"/>
</dbReference>
<dbReference type="EnsemblPlants" id="OPUNC11G07620.1">
    <property type="protein sequence ID" value="OPUNC11G07620.1"/>
    <property type="gene ID" value="OPUNC11G07620"/>
</dbReference>
<evidence type="ECO:0000256" key="1">
    <source>
        <dbReference type="ARBA" id="ARBA00009500"/>
    </source>
</evidence>
<dbReference type="AlphaFoldDB" id="A0A0E0ME61"/>
<protein>
    <recommendedName>
        <fullName evidence="6">Serpin domain-containing protein</fullName>
    </recommendedName>
</protein>
<comment type="similarity">
    <text evidence="1 5">Belongs to the serpin family.</text>
</comment>
<reference evidence="7" key="2">
    <citation type="submission" date="2018-05" db="EMBL/GenBank/DDBJ databases">
        <title>OpunRS2 (Oryza punctata Reference Sequence Version 2).</title>
        <authorList>
            <person name="Zhang J."/>
            <person name="Kudrna D."/>
            <person name="Lee S."/>
            <person name="Talag J."/>
            <person name="Welchert J."/>
            <person name="Wing R.A."/>
        </authorList>
    </citation>
    <scope>NUCLEOTIDE SEQUENCE [LARGE SCALE GENOMIC DNA]</scope>
</reference>
<dbReference type="PANTHER" id="PTHR11461">
    <property type="entry name" value="SERINE PROTEASE INHIBITOR, SERPIN"/>
    <property type="match status" value="1"/>
</dbReference>
<dbReference type="eggNOG" id="KOG2392">
    <property type="taxonomic scope" value="Eukaryota"/>
</dbReference>
<dbReference type="OMA" id="AYACGVW"/>
<dbReference type="Gramene" id="OPUNC11G07620.1">
    <property type="protein sequence ID" value="OPUNC11G07620.1"/>
    <property type="gene ID" value="OPUNC11G07620"/>
</dbReference>
<evidence type="ECO:0000256" key="2">
    <source>
        <dbReference type="ARBA" id="ARBA00022690"/>
    </source>
</evidence>
<accession>A0A0E0ME61</accession>
<organism evidence="7">
    <name type="scientific">Oryza punctata</name>
    <name type="common">Red rice</name>
    <dbReference type="NCBI Taxonomy" id="4537"/>
    <lineage>
        <taxon>Eukaryota</taxon>
        <taxon>Viridiplantae</taxon>
        <taxon>Streptophyta</taxon>
        <taxon>Embryophyta</taxon>
        <taxon>Tracheophyta</taxon>
        <taxon>Spermatophyta</taxon>
        <taxon>Magnoliopsida</taxon>
        <taxon>Liliopsida</taxon>
        <taxon>Poales</taxon>
        <taxon>Poaceae</taxon>
        <taxon>BOP clade</taxon>
        <taxon>Oryzoideae</taxon>
        <taxon>Oryzeae</taxon>
        <taxon>Oryzinae</taxon>
        <taxon>Oryza</taxon>
    </lineage>
</organism>
<evidence type="ECO:0000313" key="8">
    <source>
        <dbReference type="Proteomes" id="UP000026962"/>
    </source>
</evidence>
<evidence type="ECO:0000256" key="5">
    <source>
        <dbReference type="RuleBase" id="RU000411"/>
    </source>
</evidence>
<dbReference type="InterPro" id="IPR042185">
    <property type="entry name" value="Serpin_sf_2"/>
</dbReference>
<dbReference type="InterPro" id="IPR036186">
    <property type="entry name" value="Serpin_sf"/>
</dbReference>
<dbReference type="Gene3D" id="3.30.497.10">
    <property type="entry name" value="Antithrombin, subunit I, domain 2"/>
    <property type="match status" value="2"/>
</dbReference>
<evidence type="ECO:0000256" key="3">
    <source>
        <dbReference type="ARBA" id="ARBA00022900"/>
    </source>
</evidence>
<sequence>MEDAGNCGGMTAFALRLAKHLSDGEGGAGVNNKNLVFSPVSLYAALALVAAGAQGTTLHELLALLGAASLDDLAESVRCAVEVGLADESASGGPRVAYACGDFVADHPFAFFVVEEKSDAVLFAGHEAGNCGGMAAFELRLAKRLADDGVNNNKNLVFSPVSLYAALALVAAGAQGTTLHELLALLGAASLDDLAESVRCAVEVGLADESASGGPRVAYACGVWHDETLALKPAYRDAAVEIYKAETRAANFQSQPKRSRKKINKWVSKATNRLIPEILPDGSVHRDTALVLVNAIYFKGNWSNPFPRERTTTGEFHRLDGSSVDVKFMRSREDQYIGFYKGFKVLKLPYHHRNMKNHGDGDIDSDTNTNSTPAILDFFGKNVGLSMYIFLPDARDGLPALVDEMASSSSTGSFLRDHRPRHRIKVGDFRVPRFKVSFYSQISKVLKGMGIEAAFDQGKADLSGMVDGVQGGLVVEKVFHRAVVEVNEEGTEAAASTAVTMVLLSMRYPVDFVADHPFAFFVVEETSGAVLFTGHVLDPTSSE</sequence>
<dbReference type="CDD" id="cd02043">
    <property type="entry name" value="serpinP_plants"/>
    <property type="match status" value="1"/>
</dbReference>
<name>A0A0E0ME61_ORYPU</name>
<keyword evidence="2" id="KW-0646">Protease inhibitor</keyword>